<keyword evidence="3" id="KW-1185">Reference proteome</keyword>
<dbReference type="PANTHER" id="PTHR36749:SF1">
    <property type="entry name" value="F7O18.3 PROTEIN"/>
    <property type="match status" value="1"/>
</dbReference>
<evidence type="ECO:0000313" key="3">
    <source>
        <dbReference type="Proteomes" id="UP000041254"/>
    </source>
</evidence>
<dbReference type="InParanoid" id="A0A0G4EV80"/>
<dbReference type="OrthoDB" id="361409at2759"/>
<dbReference type="OMA" id="IRARNIW"/>
<feature type="region of interest" description="Disordered" evidence="1">
    <location>
        <begin position="218"/>
        <end position="296"/>
    </location>
</feature>
<name>A0A0G4EV80_VITBC</name>
<sequence>MSRRLQQSQSAQLIGRSRAERLLDRLYHHQSKELRKRQREQGAAAGVNEALKRQRLAIPAPAAPVKKPRSEPVAQTPVDALAKIVTYAQHRQKFPKAMELLIKLTKDHMTAETKGYFLTGIGRIMAHNHATSSPEGRPRVIQLFEQELLPKTKSGDGGGEPFFGELEREFVEILAIAAVHHNKLFTDDTYQFTTSLSRLKAVFEALEPYTQTEIEEMVDDDEQEQQEAEQKVEGRAEGEGAEGEPAPQEHRSAPVTVKKEQDEEPSSAGDGPVDAAASSAAVKPEEQDNDSEFGSSFAAAAPSSHALLEWSAPSRDELCMMKRLYFFNALSTIFTYRHKSWARTAVEHLFQQVYLKRSLFSPAEQEQISSWQSDIKTHKKQGPSVGALGIGEAADPVRDAREERLSTAHGSGVWAAKQFGL</sequence>
<evidence type="ECO:0000313" key="2">
    <source>
        <dbReference type="EMBL" id="CEM01969.1"/>
    </source>
</evidence>
<feature type="compositionally biased region" description="Basic and acidic residues" evidence="1">
    <location>
        <begin position="247"/>
        <end position="261"/>
    </location>
</feature>
<feature type="compositionally biased region" description="Acidic residues" evidence="1">
    <location>
        <begin position="218"/>
        <end position="227"/>
    </location>
</feature>
<organism evidence="2 3">
    <name type="scientific">Vitrella brassicaformis (strain CCMP3155)</name>
    <dbReference type="NCBI Taxonomy" id="1169540"/>
    <lineage>
        <taxon>Eukaryota</taxon>
        <taxon>Sar</taxon>
        <taxon>Alveolata</taxon>
        <taxon>Colpodellida</taxon>
        <taxon>Vitrellaceae</taxon>
        <taxon>Vitrella</taxon>
    </lineage>
</organism>
<protein>
    <submittedName>
        <fullName evidence="2">Uncharacterized protein</fullName>
    </submittedName>
</protein>
<dbReference type="PANTHER" id="PTHR36749">
    <property type="entry name" value="F7O18.3 PROTEIN"/>
    <property type="match status" value="1"/>
</dbReference>
<gene>
    <name evidence="2" type="ORF">Vbra_8248</name>
</gene>
<reference evidence="2 3" key="1">
    <citation type="submission" date="2014-11" db="EMBL/GenBank/DDBJ databases">
        <authorList>
            <person name="Zhu J."/>
            <person name="Qi W."/>
            <person name="Song R."/>
        </authorList>
    </citation>
    <scope>NUCLEOTIDE SEQUENCE [LARGE SCALE GENOMIC DNA]</scope>
</reference>
<dbReference type="AlphaFoldDB" id="A0A0G4EV80"/>
<accession>A0A0G4EV80</accession>
<dbReference type="Proteomes" id="UP000041254">
    <property type="component" value="Unassembled WGS sequence"/>
</dbReference>
<dbReference type="EMBL" id="CDMY01000314">
    <property type="protein sequence ID" value="CEM01969.1"/>
    <property type="molecule type" value="Genomic_DNA"/>
</dbReference>
<evidence type="ECO:0000256" key="1">
    <source>
        <dbReference type="SAM" id="MobiDB-lite"/>
    </source>
</evidence>
<feature type="compositionally biased region" description="Basic and acidic residues" evidence="1">
    <location>
        <begin position="228"/>
        <end position="238"/>
    </location>
</feature>
<dbReference type="VEuPathDB" id="CryptoDB:Vbra_8248"/>
<proteinExistence type="predicted"/>